<organism evidence="2 3">
    <name type="scientific">Glycine soja</name>
    <name type="common">Wild soybean</name>
    <dbReference type="NCBI Taxonomy" id="3848"/>
    <lineage>
        <taxon>Eukaryota</taxon>
        <taxon>Viridiplantae</taxon>
        <taxon>Streptophyta</taxon>
        <taxon>Embryophyta</taxon>
        <taxon>Tracheophyta</taxon>
        <taxon>Spermatophyta</taxon>
        <taxon>Magnoliopsida</taxon>
        <taxon>eudicotyledons</taxon>
        <taxon>Gunneridae</taxon>
        <taxon>Pentapetalae</taxon>
        <taxon>rosids</taxon>
        <taxon>fabids</taxon>
        <taxon>Fabales</taxon>
        <taxon>Fabaceae</taxon>
        <taxon>Papilionoideae</taxon>
        <taxon>50 kb inversion clade</taxon>
        <taxon>NPAAA clade</taxon>
        <taxon>indigoferoid/millettioid clade</taxon>
        <taxon>Phaseoleae</taxon>
        <taxon>Glycine</taxon>
        <taxon>Glycine subgen. Soja</taxon>
    </lineage>
</organism>
<dbReference type="Gene3D" id="1.20.1280.50">
    <property type="match status" value="1"/>
</dbReference>
<gene>
    <name evidence="2" type="ORF">D0Y65_054561</name>
</gene>
<evidence type="ECO:0000313" key="2">
    <source>
        <dbReference type="EMBL" id="RZB44703.1"/>
    </source>
</evidence>
<dbReference type="InterPro" id="IPR036047">
    <property type="entry name" value="F-box-like_dom_sf"/>
</dbReference>
<reference evidence="2 3" key="1">
    <citation type="submission" date="2018-09" db="EMBL/GenBank/DDBJ databases">
        <title>A high-quality reference genome of wild soybean provides a powerful tool to mine soybean genomes.</title>
        <authorList>
            <person name="Xie M."/>
            <person name="Chung C.Y.L."/>
            <person name="Li M.-W."/>
            <person name="Wong F.-L."/>
            <person name="Chan T.-F."/>
            <person name="Lam H.-M."/>
        </authorList>
    </citation>
    <scope>NUCLEOTIDE SEQUENCE [LARGE SCALE GENOMIC DNA]</scope>
    <source>
        <strain evidence="3">cv. W05</strain>
        <tissue evidence="2">Hypocotyl of etiolated seedlings</tissue>
    </source>
</reference>
<dbReference type="EMBL" id="QZWG01000020">
    <property type="protein sequence ID" value="RZB44703.1"/>
    <property type="molecule type" value="Genomic_DNA"/>
</dbReference>
<evidence type="ECO:0000259" key="1">
    <source>
        <dbReference type="PROSITE" id="PS50181"/>
    </source>
</evidence>
<dbReference type="PROSITE" id="PS50181">
    <property type="entry name" value="FBOX"/>
    <property type="match status" value="1"/>
</dbReference>
<accession>A0A445F788</accession>
<evidence type="ECO:0000313" key="3">
    <source>
        <dbReference type="Proteomes" id="UP000289340"/>
    </source>
</evidence>
<dbReference type="Proteomes" id="UP000289340">
    <property type="component" value="Chromosome 20"/>
</dbReference>
<comment type="caution">
    <text evidence="2">The sequence shown here is derived from an EMBL/GenBank/DDBJ whole genome shotgun (WGS) entry which is preliminary data.</text>
</comment>
<dbReference type="InterPro" id="IPR050796">
    <property type="entry name" value="SCF_F-box_component"/>
</dbReference>
<feature type="non-terminal residue" evidence="2">
    <location>
        <position position="202"/>
    </location>
</feature>
<feature type="domain" description="F-box" evidence="1">
    <location>
        <begin position="7"/>
        <end position="46"/>
    </location>
</feature>
<keyword evidence="3" id="KW-1185">Reference proteome</keyword>
<name>A0A445F788_GLYSO</name>
<dbReference type="SMART" id="SM00256">
    <property type="entry name" value="FBOX"/>
    <property type="match status" value="1"/>
</dbReference>
<dbReference type="AlphaFoldDB" id="A0A445F788"/>
<dbReference type="Pfam" id="PF12937">
    <property type="entry name" value="F-box-like"/>
    <property type="match status" value="1"/>
</dbReference>
<sequence length="202" mass="22927">MSGNVFFPDEILVEIFRRLPSKSIVRCSAVCKLWRSLVTNESFISLHHRRRDPFLTLRLPSFPDHEFPVVAFCNACITEISFALPTVNNACPLSFAIQVFDDINCDYKVIRISCIVDDESFGLSAPLFELYPLVTGSWRILDSIAPVCYVAGDAPDGFEDGLVHWVAKRYVTGAWYYFVLSFRLEDEMFGEVMLPESLAHVS</sequence>
<dbReference type="PANTHER" id="PTHR31672">
    <property type="entry name" value="BNACNNG10540D PROTEIN"/>
    <property type="match status" value="1"/>
</dbReference>
<protein>
    <recommendedName>
        <fullName evidence="1">F-box domain-containing protein</fullName>
    </recommendedName>
</protein>
<dbReference type="InterPro" id="IPR001810">
    <property type="entry name" value="F-box_dom"/>
</dbReference>
<proteinExistence type="predicted"/>
<dbReference type="SUPFAM" id="SSF81383">
    <property type="entry name" value="F-box domain"/>
    <property type="match status" value="1"/>
</dbReference>